<feature type="compositionally biased region" description="Pro residues" evidence="1">
    <location>
        <begin position="56"/>
        <end position="68"/>
    </location>
</feature>
<feature type="compositionally biased region" description="Pro residues" evidence="1">
    <location>
        <begin position="79"/>
        <end position="88"/>
    </location>
</feature>
<protein>
    <submittedName>
        <fullName evidence="3">Uncharacterized protein</fullName>
    </submittedName>
</protein>
<evidence type="ECO:0000313" key="3">
    <source>
        <dbReference type="EMBL" id="KAL0961614.1"/>
    </source>
</evidence>
<dbReference type="PANTHER" id="PTHR24637:SF421">
    <property type="entry name" value="CUTICLE COLLAGEN DPY-2"/>
    <property type="match status" value="1"/>
</dbReference>
<keyword evidence="2" id="KW-0732">Signal</keyword>
<accession>A0ABD0VVD8</accession>
<name>A0ABD0VVD8_UMBPY</name>
<sequence length="167" mass="17333">MEVHFLSTFLFLVTFTAVHGSGSYVVKKVMKAPHYQPYSVKSHVVSVAGESGAPGEPGPEGPPGPPGPQGDSAVGLPGPEGPVGPPGPAGYSAPGKPGSPGGPGACQDLLEALDLLVSLQLASLDFQVKLDLWDQKEKQGLRGIQACLVCQELKGIEEWVSQVLQVR</sequence>
<dbReference type="Proteomes" id="UP001557470">
    <property type="component" value="Unassembled WGS sequence"/>
</dbReference>
<proteinExistence type="predicted"/>
<keyword evidence="4" id="KW-1185">Reference proteome</keyword>
<feature type="chain" id="PRO_5044886225" evidence="2">
    <location>
        <begin position="21"/>
        <end position="167"/>
    </location>
</feature>
<gene>
    <name evidence="3" type="ORF">UPYG_G00354150</name>
</gene>
<feature type="signal peptide" evidence="2">
    <location>
        <begin position="1"/>
        <end position="20"/>
    </location>
</feature>
<feature type="region of interest" description="Disordered" evidence="1">
    <location>
        <begin position="48"/>
        <end position="105"/>
    </location>
</feature>
<dbReference type="AlphaFoldDB" id="A0ABD0VVD8"/>
<evidence type="ECO:0000256" key="1">
    <source>
        <dbReference type="SAM" id="MobiDB-lite"/>
    </source>
</evidence>
<evidence type="ECO:0000256" key="2">
    <source>
        <dbReference type="SAM" id="SignalP"/>
    </source>
</evidence>
<reference evidence="3 4" key="1">
    <citation type="submission" date="2024-06" db="EMBL/GenBank/DDBJ databases">
        <authorList>
            <person name="Pan Q."/>
            <person name="Wen M."/>
            <person name="Jouanno E."/>
            <person name="Zahm M."/>
            <person name="Klopp C."/>
            <person name="Cabau C."/>
            <person name="Louis A."/>
            <person name="Berthelot C."/>
            <person name="Parey E."/>
            <person name="Roest Crollius H."/>
            <person name="Montfort J."/>
            <person name="Robinson-Rechavi M."/>
            <person name="Bouchez O."/>
            <person name="Lampietro C."/>
            <person name="Lopez Roques C."/>
            <person name="Donnadieu C."/>
            <person name="Postlethwait J."/>
            <person name="Bobe J."/>
            <person name="Verreycken H."/>
            <person name="Guiguen Y."/>
        </authorList>
    </citation>
    <scope>NUCLEOTIDE SEQUENCE [LARGE SCALE GENOMIC DNA]</scope>
    <source>
        <strain evidence="3">Up_M1</strain>
        <tissue evidence="3">Testis</tissue>
    </source>
</reference>
<organism evidence="3 4">
    <name type="scientific">Umbra pygmaea</name>
    <name type="common">Eastern mudminnow</name>
    <dbReference type="NCBI Taxonomy" id="75934"/>
    <lineage>
        <taxon>Eukaryota</taxon>
        <taxon>Metazoa</taxon>
        <taxon>Chordata</taxon>
        <taxon>Craniata</taxon>
        <taxon>Vertebrata</taxon>
        <taxon>Euteleostomi</taxon>
        <taxon>Actinopterygii</taxon>
        <taxon>Neopterygii</taxon>
        <taxon>Teleostei</taxon>
        <taxon>Protacanthopterygii</taxon>
        <taxon>Esociformes</taxon>
        <taxon>Umbridae</taxon>
        <taxon>Umbra</taxon>
    </lineage>
</organism>
<comment type="caution">
    <text evidence="3">The sequence shown here is derived from an EMBL/GenBank/DDBJ whole genome shotgun (WGS) entry which is preliminary data.</text>
</comment>
<dbReference type="PANTHER" id="PTHR24637">
    <property type="entry name" value="COLLAGEN"/>
    <property type="match status" value="1"/>
</dbReference>
<dbReference type="EMBL" id="JAGEUA010000046">
    <property type="protein sequence ID" value="KAL0961614.1"/>
    <property type="molecule type" value="Genomic_DNA"/>
</dbReference>
<evidence type="ECO:0000313" key="4">
    <source>
        <dbReference type="Proteomes" id="UP001557470"/>
    </source>
</evidence>